<feature type="chain" id="PRO_5015352997" description="Lipoprotein" evidence="1">
    <location>
        <begin position="23"/>
        <end position="264"/>
    </location>
</feature>
<feature type="signal peptide" evidence="1">
    <location>
        <begin position="1"/>
        <end position="22"/>
    </location>
</feature>
<dbReference type="RefSeq" id="WP_058146179.1">
    <property type="nucleotide sequence ID" value="NZ_CP027169.1"/>
</dbReference>
<evidence type="ECO:0000256" key="1">
    <source>
        <dbReference type="SAM" id="SignalP"/>
    </source>
</evidence>
<dbReference type="EMBL" id="CP027169">
    <property type="protein sequence ID" value="AVK05570.1"/>
    <property type="molecule type" value="Genomic_DNA"/>
</dbReference>
<accession>A0A2R3IUG9</accession>
<name>A0A2R3IUG9_9PSED</name>
<gene>
    <name evidence="2" type="ORF">CSB93_5241</name>
</gene>
<dbReference type="Proteomes" id="UP000238390">
    <property type="component" value="Chromosome"/>
</dbReference>
<reference evidence="2 3" key="1">
    <citation type="submission" date="2018-02" db="EMBL/GenBank/DDBJ databases">
        <title>FDA/CDC Antimicrobial Resistant Isolate Bank Genome Sequencing.</title>
        <authorList>
            <person name="Benahmed F.H."/>
            <person name="Lutgring J.D."/>
            <person name="Yoo B."/>
            <person name="Machado M."/>
            <person name="Brown A."/>
            <person name="McAllister G."/>
            <person name="Perry A."/>
            <person name="Halpin A.L."/>
            <person name="Vavikolanu K."/>
            <person name="Ott S."/>
            <person name="Zhao X."/>
            <person name="Tallon L.J."/>
            <person name="Sadzewicz L."/>
            <person name="Aluvathingal J."/>
            <person name="Nadendla S."/>
            <person name="Voskania-kordi A."/>
            <person name="Simonyan V."/>
            <person name="Patel J."/>
            <person name="Shawar R.M."/>
        </authorList>
    </citation>
    <scope>NUCLEOTIDE SEQUENCE [LARGE SCALE GENOMIC DNA]</scope>
    <source>
        <strain evidence="2 3">AR_0356</strain>
    </source>
</reference>
<evidence type="ECO:0000313" key="2">
    <source>
        <dbReference type="EMBL" id="AVK05570.1"/>
    </source>
</evidence>
<sequence length="264" mass="29686">MNRTLKNMTLASCLALAQGCTALNKSNSFTVTADLPPEFTYEATATYVPAKGETCTVPGGKDTQIGYNSGREKYERDSKILLRRTVSGCPLVLQNIYFYVYGWYGKDWGDFGRDSAMIAVREKLVEVKKGTFNAAGESEFSGQCQFLFRTVGKLRRIVKILDCKRMDETGVRRKAKPFVAYTLDQLPGKTVKLRIKLADEELPAIGDTWVKVPGGWKRCLGDNFEDQYAFCYGNYKDFSTFRMPDGRDYCTIYPGCTENKAVTP</sequence>
<evidence type="ECO:0000313" key="3">
    <source>
        <dbReference type="Proteomes" id="UP000238390"/>
    </source>
</evidence>
<keyword evidence="3" id="KW-1185">Reference proteome</keyword>
<proteinExistence type="predicted"/>
<protein>
    <recommendedName>
        <fullName evidence="4">Lipoprotein</fullName>
    </recommendedName>
</protein>
<dbReference type="PROSITE" id="PS51257">
    <property type="entry name" value="PROKAR_LIPOPROTEIN"/>
    <property type="match status" value="1"/>
</dbReference>
<dbReference type="AlphaFoldDB" id="A0A2R3IUG9"/>
<keyword evidence="1" id="KW-0732">Signal</keyword>
<organism evidence="2 3">
    <name type="scientific">Pseudomonas paraeruginosa</name>
    <dbReference type="NCBI Taxonomy" id="2994495"/>
    <lineage>
        <taxon>Bacteria</taxon>
        <taxon>Pseudomonadati</taxon>
        <taxon>Pseudomonadota</taxon>
        <taxon>Gammaproteobacteria</taxon>
        <taxon>Pseudomonadales</taxon>
        <taxon>Pseudomonadaceae</taxon>
        <taxon>Pseudomonas</taxon>
    </lineage>
</organism>
<evidence type="ECO:0008006" key="4">
    <source>
        <dbReference type="Google" id="ProtNLM"/>
    </source>
</evidence>